<name>A0A7V3KPC9_UNCW3</name>
<comment type="caution">
    <text evidence="1">The sequence shown here is derived from an EMBL/GenBank/DDBJ whole genome shotgun (WGS) entry which is preliminary data.</text>
</comment>
<reference evidence="1" key="1">
    <citation type="journal article" date="2020" name="mSystems">
        <title>Genome- and Community-Level Interaction Insights into Carbon Utilization and Element Cycling Functions of Hydrothermarchaeota in Hydrothermal Sediment.</title>
        <authorList>
            <person name="Zhou Z."/>
            <person name="Liu Y."/>
            <person name="Xu W."/>
            <person name="Pan J."/>
            <person name="Luo Z.H."/>
            <person name="Li M."/>
        </authorList>
    </citation>
    <scope>NUCLEOTIDE SEQUENCE [LARGE SCALE GENOMIC DNA]</scope>
    <source>
        <strain evidence="1">SpSt-754</strain>
    </source>
</reference>
<gene>
    <name evidence="1" type="ORF">ENV38_06175</name>
</gene>
<accession>A0A7V3KPC9</accession>
<dbReference type="EMBL" id="DTGD01000231">
    <property type="protein sequence ID" value="HGB36471.1"/>
    <property type="molecule type" value="Genomic_DNA"/>
</dbReference>
<evidence type="ECO:0000313" key="1">
    <source>
        <dbReference type="EMBL" id="HGB36471.1"/>
    </source>
</evidence>
<dbReference type="AlphaFoldDB" id="A0A7V3KPC9"/>
<proteinExistence type="predicted"/>
<organism evidence="1">
    <name type="scientific">candidate division WOR-3 bacterium</name>
    <dbReference type="NCBI Taxonomy" id="2052148"/>
    <lineage>
        <taxon>Bacteria</taxon>
        <taxon>Bacteria division WOR-3</taxon>
    </lineage>
</organism>
<sequence length="171" mass="19590">MRKLLILILFLPACMPRKTLKEELDVNKLQENLKKLYETLASSEVKGSYLYQSADLTLSGHFRMTKKGNEWIVILQNPLSPSIIKINEDTLPIKSMLNQNWSEAGLKYEILGTSLKLNYKDSLYVQVETINSLPYRISYNGATAVLSYTGGKLKEIKIQTEEEKLILQLNY</sequence>
<protein>
    <submittedName>
        <fullName evidence="1">Uncharacterized protein</fullName>
    </submittedName>
</protein>